<keyword evidence="4" id="KW-1185">Reference proteome</keyword>
<evidence type="ECO:0000313" key="4">
    <source>
        <dbReference type="Proteomes" id="UP000291343"/>
    </source>
</evidence>
<dbReference type="EMBL" id="QKKF02016774">
    <property type="protein sequence ID" value="RZF41620.1"/>
    <property type="molecule type" value="Genomic_DNA"/>
</dbReference>
<feature type="signal peptide" evidence="2">
    <location>
        <begin position="1"/>
        <end position="19"/>
    </location>
</feature>
<dbReference type="Proteomes" id="UP000291343">
    <property type="component" value="Unassembled WGS sequence"/>
</dbReference>
<dbReference type="InParanoid" id="A0A482X843"/>
<organism evidence="3 4">
    <name type="scientific">Laodelphax striatellus</name>
    <name type="common">Small brown planthopper</name>
    <name type="synonym">Delphax striatella</name>
    <dbReference type="NCBI Taxonomy" id="195883"/>
    <lineage>
        <taxon>Eukaryota</taxon>
        <taxon>Metazoa</taxon>
        <taxon>Ecdysozoa</taxon>
        <taxon>Arthropoda</taxon>
        <taxon>Hexapoda</taxon>
        <taxon>Insecta</taxon>
        <taxon>Pterygota</taxon>
        <taxon>Neoptera</taxon>
        <taxon>Paraneoptera</taxon>
        <taxon>Hemiptera</taxon>
        <taxon>Auchenorrhyncha</taxon>
        <taxon>Fulgoroidea</taxon>
        <taxon>Delphacidae</taxon>
        <taxon>Criomorphinae</taxon>
        <taxon>Laodelphax</taxon>
    </lineage>
</organism>
<proteinExistence type="predicted"/>
<accession>A0A482X843</accession>
<evidence type="ECO:0000256" key="1">
    <source>
        <dbReference type="SAM" id="MobiDB-lite"/>
    </source>
</evidence>
<feature type="compositionally biased region" description="Polar residues" evidence="1">
    <location>
        <begin position="80"/>
        <end position="95"/>
    </location>
</feature>
<evidence type="ECO:0000313" key="3">
    <source>
        <dbReference type="EMBL" id="RZF41620.1"/>
    </source>
</evidence>
<reference evidence="3 4" key="1">
    <citation type="journal article" date="2017" name="Gigascience">
        <title>Genome sequence of the small brown planthopper, Laodelphax striatellus.</title>
        <authorList>
            <person name="Zhu J."/>
            <person name="Jiang F."/>
            <person name="Wang X."/>
            <person name="Yang P."/>
            <person name="Bao Y."/>
            <person name="Zhao W."/>
            <person name="Wang W."/>
            <person name="Lu H."/>
            <person name="Wang Q."/>
            <person name="Cui N."/>
            <person name="Li J."/>
            <person name="Chen X."/>
            <person name="Luo L."/>
            <person name="Yu J."/>
            <person name="Kang L."/>
            <person name="Cui F."/>
        </authorList>
    </citation>
    <scope>NUCLEOTIDE SEQUENCE [LARGE SCALE GENOMIC DNA]</scope>
    <source>
        <strain evidence="3">Lst14</strain>
    </source>
</reference>
<evidence type="ECO:0000256" key="2">
    <source>
        <dbReference type="SAM" id="SignalP"/>
    </source>
</evidence>
<feature type="region of interest" description="Disordered" evidence="1">
    <location>
        <begin position="71"/>
        <end position="103"/>
    </location>
</feature>
<keyword evidence="2" id="KW-0732">Signal</keyword>
<gene>
    <name evidence="3" type="ORF">LSTR_LSTR000334</name>
</gene>
<name>A0A482X843_LAOST</name>
<protein>
    <submittedName>
        <fullName evidence="3">Uncharacterized protein</fullName>
    </submittedName>
</protein>
<comment type="caution">
    <text evidence="3">The sequence shown here is derived from an EMBL/GenBank/DDBJ whole genome shotgun (WGS) entry which is preliminary data.</text>
</comment>
<sequence length="103" mass="11693">MTVMIGELAFHLIIDFASSDIWQKTGRSRGYCWQGTVGEIPKTRLKKGDSRDVGLFIEDSLSMLTLAPLYNPRRRDPLNPQFTETHRTSTASSVNKRPRSVHC</sequence>
<feature type="chain" id="PRO_5019810963" evidence="2">
    <location>
        <begin position="20"/>
        <end position="103"/>
    </location>
</feature>
<dbReference type="AlphaFoldDB" id="A0A482X843"/>